<feature type="transmembrane region" description="Helical" evidence="8">
    <location>
        <begin position="233"/>
        <end position="253"/>
    </location>
</feature>
<keyword evidence="7 8" id="KW-0472">Membrane</keyword>
<evidence type="ECO:0000313" key="10">
    <source>
        <dbReference type="Proteomes" id="UP000033220"/>
    </source>
</evidence>
<dbReference type="HOGENOM" id="CLU_1041015_0_0_5"/>
<dbReference type="Pfam" id="PF01925">
    <property type="entry name" value="TauE"/>
    <property type="match status" value="1"/>
</dbReference>
<dbReference type="PANTHER" id="PTHR30269">
    <property type="entry name" value="TRANSMEMBRANE PROTEIN YFCA"/>
    <property type="match status" value="1"/>
</dbReference>
<feature type="transmembrane region" description="Helical" evidence="8">
    <location>
        <begin position="72"/>
        <end position="92"/>
    </location>
</feature>
<evidence type="ECO:0000256" key="7">
    <source>
        <dbReference type="ARBA" id="ARBA00023136"/>
    </source>
</evidence>
<evidence type="ECO:0000256" key="8">
    <source>
        <dbReference type="RuleBase" id="RU363041"/>
    </source>
</evidence>
<feature type="transmembrane region" description="Helical" evidence="8">
    <location>
        <begin position="173"/>
        <end position="194"/>
    </location>
</feature>
<gene>
    <name evidence="9" type="ORF">RSPPHO_01747</name>
</gene>
<feature type="transmembrane region" description="Helical" evidence="8">
    <location>
        <begin position="31"/>
        <end position="51"/>
    </location>
</feature>
<reference evidence="9 10" key="1">
    <citation type="submission" date="2012-02" db="EMBL/GenBank/DDBJ databases">
        <title>Shotgun genome sequence of Phaeospirillum photometricum DSM 122.</title>
        <authorList>
            <person name="Duquesne K."/>
            <person name="Sturgis J."/>
        </authorList>
    </citation>
    <scope>NUCLEOTIDE SEQUENCE [LARGE SCALE GENOMIC DNA]</scope>
    <source>
        <strain evidence="10">DSM122</strain>
    </source>
</reference>
<evidence type="ECO:0000313" key="9">
    <source>
        <dbReference type="EMBL" id="CCG08373.1"/>
    </source>
</evidence>
<evidence type="ECO:0000256" key="6">
    <source>
        <dbReference type="ARBA" id="ARBA00022989"/>
    </source>
</evidence>
<comment type="subcellular location">
    <subcellularLocation>
        <location evidence="1 8">Cell membrane</location>
        <topology evidence="1 8">Multi-pass membrane protein</topology>
    </subcellularLocation>
</comment>
<evidence type="ECO:0000256" key="2">
    <source>
        <dbReference type="ARBA" id="ARBA00009142"/>
    </source>
</evidence>
<sequence>MDILLVSLAAMIASSVSLVSGFGLGTVLLPAFALMMPLPTAIAAAALVHLLQSGFKLLATGRAAQWGIVVRFGLPAVAGSLAGASALVVLGTGPELAVPWGADVLMTVKPLNVAVGLILIAFALGDRPIARTGQSLPVAVGGLFSGFLGGVSGIQGALRSAVLSRVGLDKTAFIATGAVTAALVDTSRVLVYGLSAADALAGAPPALLASAIIAAALGVAVGTRVVGKMTDQAVHTVTRGLLVVFGGLLCVGVL</sequence>
<feature type="transmembrane region" description="Helical" evidence="8">
    <location>
        <begin position="136"/>
        <end position="158"/>
    </location>
</feature>
<dbReference type="eggNOG" id="COG0730">
    <property type="taxonomic scope" value="Bacteria"/>
</dbReference>
<accession>H6SK58</accession>
<evidence type="ECO:0000256" key="3">
    <source>
        <dbReference type="ARBA" id="ARBA00022448"/>
    </source>
</evidence>
<dbReference type="InterPro" id="IPR002781">
    <property type="entry name" value="TM_pro_TauE-like"/>
</dbReference>
<keyword evidence="10" id="KW-1185">Reference proteome</keyword>
<proteinExistence type="inferred from homology"/>
<protein>
    <recommendedName>
        <fullName evidence="8">Probable membrane transporter protein</fullName>
    </recommendedName>
</protein>
<evidence type="ECO:0000256" key="5">
    <source>
        <dbReference type="ARBA" id="ARBA00022692"/>
    </source>
</evidence>
<dbReference type="EMBL" id="HE663493">
    <property type="protein sequence ID" value="CCG08373.1"/>
    <property type="molecule type" value="Genomic_DNA"/>
</dbReference>
<keyword evidence="5 8" id="KW-0812">Transmembrane</keyword>
<dbReference type="Proteomes" id="UP000033220">
    <property type="component" value="Chromosome DSM 122"/>
</dbReference>
<comment type="similarity">
    <text evidence="2 8">Belongs to the 4-toluene sulfonate uptake permease (TSUP) (TC 2.A.102) family.</text>
</comment>
<feature type="transmembrane region" description="Helical" evidence="8">
    <location>
        <begin position="104"/>
        <end position="124"/>
    </location>
</feature>
<keyword evidence="3" id="KW-0813">Transport</keyword>
<organism evidence="9 10">
    <name type="scientific">Pararhodospirillum photometricum DSM 122</name>
    <dbReference type="NCBI Taxonomy" id="1150469"/>
    <lineage>
        <taxon>Bacteria</taxon>
        <taxon>Pseudomonadati</taxon>
        <taxon>Pseudomonadota</taxon>
        <taxon>Alphaproteobacteria</taxon>
        <taxon>Rhodospirillales</taxon>
        <taxon>Rhodospirillaceae</taxon>
        <taxon>Pararhodospirillum</taxon>
    </lineage>
</organism>
<dbReference type="PATRIC" id="fig|1150469.3.peg.1973"/>
<feature type="transmembrane region" description="Helical" evidence="8">
    <location>
        <begin position="206"/>
        <end position="227"/>
    </location>
</feature>
<dbReference type="PANTHER" id="PTHR30269:SF38">
    <property type="entry name" value="SULFITE EXPORTER TAUE_SAFE"/>
    <property type="match status" value="1"/>
</dbReference>
<dbReference type="AlphaFoldDB" id="H6SK58"/>
<dbReference type="STRING" id="1150469.RSPPHO_01747"/>
<evidence type="ECO:0000256" key="4">
    <source>
        <dbReference type="ARBA" id="ARBA00022475"/>
    </source>
</evidence>
<name>H6SK58_PARPM</name>
<dbReference type="RefSeq" id="WP_014415009.1">
    <property type="nucleotide sequence ID" value="NC_017059.1"/>
</dbReference>
<keyword evidence="4 8" id="KW-1003">Cell membrane</keyword>
<evidence type="ECO:0000256" key="1">
    <source>
        <dbReference type="ARBA" id="ARBA00004651"/>
    </source>
</evidence>
<dbReference type="InterPro" id="IPR052017">
    <property type="entry name" value="TSUP"/>
</dbReference>
<keyword evidence="6 8" id="KW-1133">Transmembrane helix</keyword>
<dbReference type="GO" id="GO:0005886">
    <property type="term" value="C:plasma membrane"/>
    <property type="evidence" value="ECO:0007669"/>
    <property type="project" value="UniProtKB-SubCell"/>
</dbReference>
<dbReference type="KEGG" id="rpm:RSPPHO_01747"/>
<dbReference type="OrthoDB" id="8480055at2"/>